<organism evidence="1 2">
    <name type="scientific">Coffea arabica</name>
    <name type="common">Arabian coffee</name>
    <dbReference type="NCBI Taxonomy" id="13443"/>
    <lineage>
        <taxon>Eukaryota</taxon>
        <taxon>Viridiplantae</taxon>
        <taxon>Streptophyta</taxon>
        <taxon>Embryophyta</taxon>
        <taxon>Tracheophyta</taxon>
        <taxon>Spermatophyta</taxon>
        <taxon>Magnoliopsida</taxon>
        <taxon>eudicotyledons</taxon>
        <taxon>Gunneridae</taxon>
        <taxon>Pentapetalae</taxon>
        <taxon>asterids</taxon>
        <taxon>lamiids</taxon>
        <taxon>Gentianales</taxon>
        <taxon>Rubiaceae</taxon>
        <taxon>Ixoroideae</taxon>
        <taxon>Gardenieae complex</taxon>
        <taxon>Bertiereae - Coffeeae clade</taxon>
        <taxon>Coffeeae</taxon>
        <taxon>Coffea</taxon>
    </lineage>
</organism>
<gene>
    <name evidence="2" type="primary">LOC140014678</name>
</gene>
<dbReference type="GeneID" id="140014678"/>
<evidence type="ECO:0000313" key="1">
    <source>
        <dbReference type="Proteomes" id="UP001652660"/>
    </source>
</evidence>
<dbReference type="RefSeq" id="XP_071921867.1">
    <property type="nucleotide sequence ID" value="XM_072065766.1"/>
</dbReference>
<name>A0ABM4VQR1_COFAR</name>
<protein>
    <submittedName>
        <fullName evidence="2">Uncharacterized protein</fullName>
    </submittedName>
</protein>
<keyword evidence="1" id="KW-1185">Reference proteome</keyword>
<sequence>MASSLWGWILGDPCSSEIRSCWAPDVCPAPVQGTLPLLERMDLILAVISFPQTAPIEECYTYMLSDSSRKLDVINARLLQLDMKVDSKPGYPQSLAIGVASGALLQGFTSAAAQIWTAVRRATNPGRDSPIN</sequence>
<reference evidence="2" key="1">
    <citation type="submission" date="2025-08" db="UniProtKB">
        <authorList>
            <consortium name="RefSeq"/>
        </authorList>
    </citation>
    <scope>IDENTIFICATION</scope>
    <source>
        <tissue evidence="2">Leaves</tissue>
    </source>
</reference>
<accession>A0ABM4VQR1</accession>
<evidence type="ECO:0000313" key="2">
    <source>
        <dbReference type="RefSeq" id="XP_071921867.1"/>
    </source>
</evidence>
<dbReference type="Proteomes" id="UP001652660">
    <property type="component" value="Chromosome 9e"/>
</dbReference>
<proteinExistence type="predicted"/>